<dbReference type="KEGG" id="spl:Spea_4012"/>
<sequence>MKLNNEKDFIISKTPWTRWLSAILPNRCLLCHQHIDSVNRGICSVCLHACRYQTPICLGCGGEMLISMAFCGHCMASTPLTVIAPCSYHHGLGHWVGQVKYQAQFAVIDVLVDALVQRILYLEYLGFIQLPQALIAVPLHKSRLRQRGFNQAWLIAKALSKRLDIPLVDNMLFRMKETQPQAGLSGRLRRKNLKGAFELSPEFNWQRVALIDDVVTTGTTVEEIAKLLQRKHTQVQVWCLARAEAPGRR</sequence>
<dbReference type="eggNOG" id="COG1040">
    <property type="taxonomic scope" value="Bacteria"/>
</dbReference>
<evidence type="ECO:0000313" key="5">
    <source>
        <dbReference type="Proteomes" id="UP000002608"/>
    </source>
</evidence>
<evidence type="ECO:0000313" key="4">
    <source>
        <dbReference type="EMBL" id="ABV89322.1"/>
    </source>
</evidence>
<dbReference type="Proteomes" id="UP000002608">
    <property type="component" value="Chromosome"/>
</dbReference>
<dbReference type="OrthoDB" id="9793412at2"/>
<dbReference type="HOGENOM" id="CLU_054549_0_2_6"/>
<dbReference type="Pfam" id="PF00156">
    <property type="entry name" value="Pribosyltran"/>
    <property type="match status" value="1"/>
</dbReference>
<dbReference type="Gene3D" id="3.40.50.2020">
    <property type="match status" value="1"/>
</dbReference>
<dbReference type="InterPro" id="IPR051910">
    <property type="entry name" value="ComF/GntX_DNA_util-trans"/>
</dbReference>
<accession>A8H9T5</accession>
<gene>
    <name evidence="4" type="ordered locus">Spea_4012</name>
</gene>
<dbReference type="EMBL" id="CP000851">
    <property type="protein sequence ID" value="ABV89322.1"/>
    <property type="molecule type" value="Genomic_DNA"/>
</dbReference>
<comment type="similarity">
    <text evidence="1">Belongs to the ComF/GntX family.</text>
</comment>
<organism evidence="4 5">
    <name type="scientific">Shewanella pealeana (strain ATCC 700345 / ANG-SQ1)</name>
    <dbReference type="NCBI Taxonomy" id="398579"/>
    <lineage>
        <taxon>Bacteria</taxon>
        <taxon>Pseudomonadati</taxon>
        <taxon>Pseudomonadota</taxon>
        <taxon>Gammaproteobacteria</taxon>
        <taxon>Alteromonadales</taxon>
        <taxon>Shewanellaceae</taxon>
        <taxon>Shewanella</taxon>
    </lineage>
</organism>
<dbReference type="SUPFAM" id="SSF53271">
    <property type="entry name" value="PRTase-like"/>
    <property type="match status" value="1"/>
</dbReference>
<protein>
    <submittedName>
        <fullName evidence="4">Competence protein ComF</fullName>
    </submittedName>
</protein>
<dbReference type="Pfam" id="PF18912">
    <property type="entry name" value="DZR_2"/>
    <property type="match status" value="1"/>
</dbReference>
<feature type="domain" description="Double zinc ribbon" evidence="3">
    <location>
        <begin position="20"/>
        <end position="75"/>
    </location>
</feature>
<reference evidence="4 5" key="1">
    <citation type="submission" date="2007-10" db="EMBL/GenBank/DDBJ databases">
        <title>Complete sequence of Shewanella pealeana ATCC 700345.</title>
        <authorList>
            <consortium name="US DOE Joint Genome Institute"/>
            <person name="Copeland A."/>
            <person name="Lucas S."/>
            <person name="Lapidus A."/>
            <person name="Barry K."/>
            <person name="Glavina del Rio T."/>
            <person name="Dalin E."/>
            <person name="Tice H."/>
            <person name="Pitluck S."/>
            <person name="Chertkov O."/>
            <person name="Brettin T."/>
            <person name="Bruce D."/>
            <person name="Detter J.C."/>
            <person name="Han C."/>
            <person name="Schmutz J."/>
            <person name="Larimer F."/>
            <person name="Land M."/>
            <person name="Hauser L."/>
            <person name="Kyrpides N."/>
            <person name="Kim E."/>
            <person name="Zhao J.-S.Z."/>
            <person name="Manno D."/>
            <person name="Hawari J."/>
            <person name="Richardson P."/>
        </authorList>
    </citation>
    <scope>NUCLEOTIDE SEQUENCE [LARGE SCALE GENOMIC DNA]</scope>
    <source>
        <strain evidence="5">ATCC 700345 / ANG-SQ1</strain>
    </source>
</reference>
<evidence type="ECO:0000259" key="2">
    <source>
        <dbReference type="Pfam" id="PF00156"/>
    </source>
</evidence>
<dbReference type="RefSeq" id="WP_012157202.1">
    <property type="nucleotide sequence ID" value="NC_009901.1"/>
</dbReference>
<dbReference type="PANTHER" id="PTHR47505">
    <property type="entry name" value="DNA UTILIZATION PROTEIN YHGH"/>
    <property type="match status" value="1"/>
</dbReference>
<dbReference type="AlphaFoldDB" id="A8H9T5"/>
<proteinExistence type="inferred from homology"/>
<name>A8H9T5_SHEPA</name>
<dbReference type="CDD" id="cd06223">
    <property type="entry name" value="PRTases_typeI"/>
    <property type="match status" value="1"/>
</dbReference>
<evidence type="ECO:0000259" key="3">
    <source>
        <dbReference type="Pfam" id="PF18912"/>
    </source>
</evidence>
<dbReference type="InterPro" id="IPR029057">
    <property type="entry name" value="PRTase-like"/>
</dbReference>
<dbReference type="InterPro" id="IPR044005">
    <property type="entry name" value="DZR_2"/>
</dbReference>
<keyword evidence="5" id="KW-1185">Reference proteome</keyword>
<dbReference type="PANTHER" id="PTHR47505:SF1">
    <property type="entry name" value="DNA UTILIZATION PROTEIN YHGH"/>
    <property type="match status" value="1"/>
</dbReference>
<dbReference type="STRING" id="398579.Spea_4012"/>
<feature type="domain" description="Phosphoribosyltransferase" evidence="2">
    <location>
        <begin position="154"/>
        <end position="240"/>
    </location>
</feature>
<dbReference type="InterPro" id="IPR000836">
    <property type="entry name" value="PRTase_dom"/>
</dbReference>
<evidence type="ECO:0000256" key="1">
    <source>
        <dbReference type="ARBA" id="ARBA00008007"/>
    </source>
</evidence>